<dbReference type="InterPro" id="IPR001633">
    <property type="entry name" value="EAL_dom"/>
</dbReference>
<dbReference type="InterPro" id="IPR013767">
    <property type="entry name" value="PAS_fold"/>
</dbReference>
<name>A0A344KZ86_9PSEU</name>
<evidence type="ECO:0000259" key="2">
    <source>
        <dbReference type="PROSITE" id="PS50112"/>
    </source>
</evidence>
<dbReference type="KEGG" id="aab:A4R43_00095"/>
<dbReference type="SUPFAM" id="SSF55785">
    <property type="entry name" value="PYP-like sensor domain (PAS domain)"/>
    <property type="match status" value="1"/>
</dbReference>
<dbReference type="NCBIfam" id="TIGR00229">
    <property type="entry name" value="sensory_box"/>
    <property type="match status" value="1"/>
</dbReference>
<dbReference type="PROSITE" id="PS50887">
    <property type="entry name" value="GGDEF"/>
    <property type="match status" value="1"/>
</dbReference>
<dbReference type="CDD" id="cd00130">
    <property type="entry name" value="PAS"/>
    <property type="match status" value="1"/>
</dbReference>
<evidence type="ECO:0000256" key="1">
    <source>
        <dbReference type="SAM" id="MobiDB-lite"/>
    </source>
</evidence>
<accession>A0A344KZ86</accession>
<feature type="domain" description="GGDEF" evidence="5">
    <location>
        <begin position="310"/>
        <end position="445"/>
    </location>
</feature>
<dbReference type="InterPro" id="IPR029787">
    <property type="entry name" value="Nucleotide_cyclase"/>
</dbReference>
<evidence type="ECO:0000259" key="4">
    <source>
        <dbReference type="PROSITE" id="PS50883"/>
    </source>
</evidence>
<dbReference type="PROSITE" id="PS50112">
    <property type="entry name" value="PAS"/>
    <property type="match status" value="1"/>
</dbReference>
<dbReference type="SMART" id="SM00052">
    <property type="entry name" value="EAL"/>
    <property type="match status" value="1"/>
</dbReference>
<dbReference type="GO" id="GO:0016301">
    <property type="term" value="F:kinase activity"/>
    <property type="evidence" value="ECO:0007669"/>
    <property type="project" value="UniProtKB-KW"/>
</dbReference>
<feature type="compositionally biased region" description="Basic and acidic residues" evidence="1">
    <location>
        <begin position="1"/>
        <end position="10"/>
    </location>
</feature>
<dbReference type="InterPro" id="IPR035919">
    <property type="entry name" value="EAL_sf"/>
</dbReference>
<dbReference type="RefSeq" id="WP_236808667.1">
    <property type="nucleotide sequence ID" value="NZ_CP015163.1"/>
</dbReference>
<feature type="domain" description="EAL" evidence="4">
    <location>
        <begin position="454"/>
        <end position="689"/>
    </location>
</feature>
<dbReference type="EMBL" id="CP015163">
    <property type="protein sequence ID" value="AXB41110.1"/>
    <property type="molecule type" value="Genomic_DNA"/>
</dbReference>
<organism evidence="6 7">
    <name type="scientific">Amycolatopsis albispora</name>
    <dbReference type="NCBI Taxonomy" id="1804986"/>
    <lineage>
        <taxon>Bacteria</taxon>
        <taxon>Bacillati</taxon>
        <taxon>Actinomycetota</taxon>
        <taxon>Actinomycetes</taxon>
        <taxon>Pseudonocardiales</taxon>
        <taxon>Pseudonocardiaceae</taxon>
        <taxon>Amycolatopsis</taxon>
    </lineage>
</organism>
<feature type="domain" description="PAC" evidence="3">
    <location>
        <begin position="227"/>
        <end position="279"/>
    </location>
</feature>
<dbReference type="SUPFAM" id="SSF55073">
    <property type="entry name" value="Nucleotide cyclase"/>
    <property type="match status" value="1"/>
</dbReference>
<keyword evidence="6" id="KW-0418">Kinase</keyword>
<dbReference type="GO" id="GO:0006355">
    <property type="term" value="P:regulation of DNA-templated transcription"/>
    <property type="evidence" value="ECO:0007669"/>
    <property type="project" value="InterPro"/>
</dbReference>
<evidence type="ECO:0000259" key="3">
    <source>
        <dbReference type="PROSITE" id="PS50113"/>
    </source>
</evidence>
<keyword evidence="6" id="KW-0808">Transferase</keyword>
<dbReference type="PROSITE" id="PS50883">
    <property type="entry name" value="EAL"/>
    <property type="match status" value="1"/>
</dbReference>
<dbReference type="PANTHER" id="PTHR44757:SF2">
    <property type="entry name" value="BIOFILM ARCHITECTURE MAINTENANCE PROTEIN MBAA"/>
    <property type="match status" value="1"/>
</dbReference>
<evidence type="ECO:0000313" key="6">
    <source>
        <dbReference type="EMBL" id="AXB41110.1"/>
    </source>
</evidence>
<gene>
    <name evidence="6" type="ORF">A4R43_00095</name>
</gene>
<dbReference type="InterPro" id="IPR000014">
    <property type="entry name" value="PAS"/>
</dbReference>
<dbReference type="Pfam" id="PF00990">
    <property type="entry name" value="GGDEF"/>
    <property type="match status" value="1"/>
</dbReference>
<feature type="region of interest" description="Disordered" evidence="1">
    <location>
        <begin position="1"/>
        <end position="20"/>
    </location>
</feature>
<dbReference type="InterPro" id="IPR000160">
    <property type="entry name" value="GGDEF_dom"/>
</dbReference>
<dbReference type="Proteomes" id="UP000250434">
    <property type="component" value="Chromosome"/>
</dbReference>
<dbReference type="SMART" id="SM00267">
    <property type="entry name" value="GGDEF"/>
    <property type="match status" value="1"/>
</dbReference>
<dbReference type="SMART" id="SM00091">
    <property type="entry name" value="PAS"/>
    <property type="match status" value="1"/>
</dbReference>
<sequence length="689" mass="75158">MTVPNPHEEASAPGGAPSPRRRATLARKWAYLIGSTAYLPYTHKELEAHLRELVDQLIDVVRGTPFEPATAVRAGARLVEMRCVGPDSLRRSLEVLGKALSRDQPADRVVLTLGALTAGYSEAQRELFQKQQRELNRTLLDVEREARRQQVMTQARFEEIFVGSASGVALTELDGTLVRINAALGRTLERAPADIAGLSLFDLIHPDDTEALRSAYRELMDGRISRLRMGRRLVAESGEALWVTLTAGVIRDAAGKAEQFVTLVDDDTDVSLLQRRLSHQALHDALTGLPNRQFFGTRLERALRLADPATGITVFHLDLDGFSVITDGLGPGSGDRLLRSVAATLKSVVSEENAIVARLGGDEFGILIENTEHTPDIGTTIRRINQELAEPVYLDERTGVAVSATIGVAHRPSRDLAPSELLRATDMTLRRAQRHGHRQWQVFDPAQDRKERHDFSLAASMAGAWELGELAVAYRPVVRLEDRSTTGVEARLCWNHQSEGVLGHETCVELAGRTGLLLPLGEWLLRTACEKVRDERGKVLVAGLTPEQAADPDLVGTVRQALAETGLSAARLRIGFPVRALLAERGEAADNLRVLAEIGVYSEILDFGAAGDVDCLDELPVRTVRLARRLAARQQEATSLLVARSVANLVELAHLAGTTVLVDGIRTAEQAAWWRRAGADAGLGPYFGG</sequence>
<dbReference type="SUPFAM" id="SSF141868">
    <property type="entry name" value="EAL domain-like"/>
    <property type="match status" value="1"/>
</dbReference>
<reference evidence="6 7" key="1">
    <citation type="submission" date="2016-04" db="EMBL/GenBank/DDBJ databases">
        <title>Complete genome sequence and analysis of deep-sea sediment isolate, Amycolatopsis sp. WP1.</title>
        <authorList>
            <person name="Wang H."/>
            <person name="Chen S."/>
            <person name="Wu Q."/>
        </authorList>
    </citation>
    <scope>NUCLEOTIDE SEQUENCE [LARGE SCALE GENOMIC DNA]</scope>
    <source>
        <strain evidence="6 7">WP1</strain>
    </source>
</reference>
<dbReference type="AlphaFoldDB" id="A0A344KZ86"/>
<dbReference type="InterPro" id="IPR052155">
    <property type="entry name" value="Biofilm_reg_signaling"/>
</dbReference>
<dbReference type="InterPro" id="IPR035965">
    <property type="entry name" value="PAS-like_dom_sf"/>
</dbReference>
<keyword evidence="7" id="KW-1185">Reference proteome</keyword>
<evidence type="ECO:0000259" key="5">
    <source>
        <dbReference type="PROSITE" id="PS50887"/>
    </source>
</evidence>
<dbReference type="Gene3D" id="3.30.70.270">
    <property type="match status" value="1"/>
</dbReference>
<dbReference type="NCBIfam" id="TIGR00254">
    <property type="entry name" value="GGDEF"/>
    <property type="match status" value="1"/>
</dbReference>
<dbReference type="Pfam" id="PF00989">
    <property type="entry name" value="PAS"/>
    <property type="match status" value="1"/>
</dbReference>
<dbReference type="PANTHER" id="PTHR44757">
    <property type="entry name" value="DIGUANYLATE CYCLASE DGCP"/>
    <property type="match status" value="1"/>
</dbReference>
<dbReference type="Gene3D" id="3.30.450.20">
    <property type="entry name" value="PAS domain"/>
    <property type="match status" value="1"/>
</dbReference>
<dbReference type="PROSITE" id="PS50113">
    <property type="entry name" value="PAC"/>
    <property type="match status" value="1"/>
</dbReference>
<proteinExistence type="predicted"/>
<dbReference type="InterPro" id="IPR000700">
    <property type="entry name" value="PAS-assoc_C"/>
</dbReference>
<dbReference type="InterPro" id="IPR043128">
    <property type="entry name" value="Rev_trsase/Diguanyl_cyclase"/>
</dbReference>
<dbReference type="CDD" id="cd01949">
    <property type="entry name" value="GGDEF"/>
    <property type="match status" value="1"/>
</dbReference>
<protein>
    <submittedName>
        <fullName evidence="6">Histidine kinase</fullName>
    </submittedName>
</protein>
<dbReference type="CDD" id="cd01948">
    <property type="entry name" value="EAL"/>
    <property type="match status" value="1"/>
</dbReference>
<dbReference type="Pfam" id="PF00563">
    <property type="entry name" value="EAL"/>
    <property type="match status" value="1"/>
</dbReference>
<dbReference type="Gene3D" id="3.20.20.450">
    <property type="entry name" value="EAL domain"/>
    <property type="match status" value="1"/>
</dbReference>
<feature type="domain" description="PAS" evidence="2">
    <location>
        <begin position="153"/>
        <end position="223"/>
    </location>
</feature>
<evidence type="ECO:0000313" key="7">
    <source>
        <dbReference type="Proteomes" id="UP000250434"/>
    </source>
</evidence>